<evidence type="ECO:0000313" key="2">
    <source>
        <dbReference type="EMBL" id="MBF4374422.1"/>
    </source>
</evidence>
<dbReference type="EMBL" id="RDPI01000019">
    <property type="protein sequence ID" value="MBF4374422.1"/>
    <property type="molecule type" value="Genomic_DNA"/>
</dbReference>
<proteinExistence type="predicted"/>
<keyword evidence="1" id="KW-0472">Membrane</keyword>
<evidence type="ECO:0000313" key="3">
    <source>
        <dbReference type="Proteomes" id="UP000726136"/>
    </source>
</evidence>
<keyword evidence="3" id="KW-1185">Reference proteome</keyword>
<protein>
    <submittedName>
        <fullName evidence="2">Uncharacterized protein</fullName>
    </submittedName>
</protein>
<dbReference type="Proteomes" id="UP000726136">
    <property type="component" value="Unassembled WGS sequence"/>
</dbReference>
<feature type="transmembrane region" description="Helical" evidence="1">
    <location>
        <begin position="37"/>
        <end position="56"/>
    </location>
</feature>
<comment type="caution">
    <text evidence="2">The sequence shown here is derived from an EMBL/GenBank/DDBJ whole genome shotgun (WGS) entry which is preliminary data.</text>
</comment>
<organism evidence="2 3">
    <name type="scientific">Vibrio anguillarum</name>
    <name type="common">Listonella anguillarum</name>
    <dbReference type="NCBI Taxonomy" id="55601"/>
    <lineage>
        <taxon>Bacteria</taxon>
        <taxon>Pseudomonadati</taxon>
        <taxon>Pseudomonadota</taxon>
        <taxon>Gammaproteobacteria</taxon>
        <taxon>Vibrionales</taxon>
        <taxon>Vibrionaceae</taxon>
        <taxon>Vibrio</taxon>
    </lineage>
</organism>
<evidence type="ECO:0000256" key="1">
    <source>
        <dbReference type="SAM" id="Phobius"/>
    </source>
</evidence>
<keyword evidence="1" id="KW-0812">Transmembrane</keyword>
<name>A0ABR9Z8T8_VIBAN</name>
<accession>A0ABR9Z8T8</accession>
<gene>
    <name evidence="2" type="ORF">EAY46_15240</name>
</gene>
<keyword evidence="1" id="KW-1133">Transmembrane helix</keyword>
<sequence length="67" mass="7420">MKNTESLKGKLLDRGRLLLAGIAAISLLIVDNLYFDHIIMIICLILAIGYAAMSIFKRVSTKDPKKS</sequence>
<feature type="transmembrane region" description="Helical" evidence="1">
    <location>
        <begin position="12"/>
        <end position="31"/>
    </location>
</feature>
<reference evidence="2 3" key="1">
    <citation type="journal article" date="2021" name="PeerJ">
        <title>Analysis of 44 Vibrio anguillarum genomes reveals high genetic diversity.</title>
        <authorList>
            <person name="Hansen M.J."/>
            <person name="Dalsgaard I."/>
        </authorList>
    </citation>
    <scope>NUCLEOTIDE SEQUENCE [LARGE SCALE GENOMIC DNA]</scope>
    <source>
        <strain evidence="2 3">040915-1/1B</strain>
    </source>
</reference>